<keyword evidence="1" id="KW-0812">Transmembrane</keyword>
<dbReference type="VEuPathDB" id="TriTrypDB:TM35_000141080"/>
<dbReference type="Proteomes" id="UP000192257">
    <property type="component" value="Unassembled WGS sequence"/>
</dbReference>
<dbReference type="GeneID" id="39985333"/>
<dbReference type="AlphaFoldDB" id="A0A1X0NW34"/>
<dbReference type="OrthoDB" id="246973at2759"/>
<proteinExistence type="predicted"/>
<gene>
    <name evidence="2" type="ORF">TM35_000141080</name>
</gene>
<comment type="caution">
    <text evidence="2">The sequence shown here is derived from an EMBL/GenBank/DDBJ whole genome shotgun (WGS) entry which is preliminary data.</text>
</comment>
<name>A0A1X0NW34_9TRYP</name>
<dbReference type="EMBL" id="NBCO01000014">
    <property type="protein sequence ID" value="ORC88897.1"/>
    <property type="molecule type" value="Genomic_DNA"/>
</dbReference>
<reference evidence="2 3" key="1">
    <citation type="submission" date="2017-03" db="EMBL/GenBank/DDBJ databases">
        <title>An alternative strategy for trypanosome survival in the mammalian bloodstream revealed through genome and transcriptome analysis of the ubiquitous bovine parasite Trypanosoma (Megatrypanum) theileri.</title>
        <authorList>
            <person name="Kelly S."/>
            <person name="Ivens A."/>
            <person name="Mott A."/>
            <person name="O'Neill E."/>
            <person name="Emms D."/>
            <person name="Macleod O."/>
            <person name="Voorheis P."/>
            <person name="Matthews J."/>
            <person name="Matthews K."/>
            <person name="Carrington M."/>
        </authorList>
    </citation>
    <scope>NUCLEOTIDE SEQUENCE [LARGE SCALE GENOMIC DNA]</scope>
    <source>
        <strain evidence="2">Edinburgh</strain>
    </source>
</reference>
<dbReference type="Gene3D" id="2.70.130.10">
    <property type="entry name" value="Mannose-6-phosphate receptor binding domain"/>
    <property type="match status" value="1"/>
</dbReference>
<evidence type="ECO:0000313" key="3">
    <source>
        <dbReference type="Proteomes" id="UP000192257"/>
    </source>
</evidence>
<organism evidence="2 3">
    <name type="scientific">Trypanosoma theileri</name>
    <dbReference type="NCBI Taxonomy" id="67003"/>
    <lineage>
        <taxon>Eukaryota</taxon>
        <taxon>Discoba</taxon>
        <taxon>Euglenozoa</taxon>
        <taxon>Kinetoplastea</taxon>
        <taxon>Metakinetoplastina</taxon>
        <taxon>Trypanosomatida</taxon>
        <taxon>Trypanosomatidae</taxon>
        <taxon>Trypanosoma</taxon>
    </lineage>
</organism>
<dbReference type="InterPro" id="IPR009011">
    <property type="entry name" value="Man6P_isomerase_rcpt-bd_dom_sf"/>
</dbReference>
<dbReference type="RefSeq" id="XP_028882963.1">
    <property type="nucleotide sequence ID" value="XM_029025553.1"/>
</dbReference>
<sequence length="190" mass="20734">MIGSIVVCANECRVKSNDSDTFMSLEYLAHYGNVTAHLDEKEFTVGVSFCQPDEYSSDGLKCGPGYMIIYYEGCGATFTSSGELSEENGTILFNLTSQSNFVANMQVECDKMVNGLQVLEANLTSSKTYFFRFASMTVCPGYKTKGGDDFLSKGAIIVIVSGIVGVVIATALIFQWKSRSRSGEDYTQLI</sequence>
<keyword evidence="3" id="KW-1185">Reference proteome</keyword>
<keyword evidence="1" id="KW-0472">Membrane</keyword>
<protein>
    <submittedName>
        <fullName evidence="2">Uncharacterized protein</fullName>
    </submittedName>
</protein>
<accession>A0A1X0NW34</accession>
<evidence type="ECO:0000256" key="1">
    <source>
        <dbReference type="SAM" id="Phobius"/>
    </source>
</evidence>
<keyword evidence="1" id="KW-1133">Transmembrane helix</keyword>
<evidence type="ECO:0000313" key="2">
    <source>
        <dbReference type="EMBL" id="ORC88897.1"/>
    </source>
</evidence>
<feature type="transmembrane region" description="Helical" evidence="1">
    <location>
        <begin position="154"/>
        <end position="174"/>
    </location>
</feature>